<comment type="caution">
    <text evidence="4">The sequence shown here is derived from an EMBL/GenBank/DDBJ whole genome shotgun (WGS) entry which is preliminary data.</text>
</comment>
<keyword evidence="2" id="KW-0560">Oxidoreductase</keyword>
<dbReference type="Pfam" id="PF01565">
    <property type="entry name" value="FAD_binding_4"/>
    <property type="match status" value="1"/>
</dbReference>
<sequence length="104" mass="11392">MCHIGYSQCVLKPQTTEEVSKILSFCNQHRIAVCPQGGNTGLVEDPCPKGLIMPLDLGAKCSCNIGGNVSTNAGGLRLCVRELQEVFGHWKPRRALKFSFTSWL</sequence>
<dbReference type="GO" id="GO:0016491">
    <property type="term" value="F:oxidoreductase activity"/>
    <property type="evidence" value="ECO:0007669"/>
    <property type="project" value="UniProtKB-KW"/>
</dbReference>
<dbReference type="GO" id="GO:0005739">
    <property type="term" value="C:mitochondrion"/>
    <property type="evidence" value="ECO:0007669"/>
    <property type="project" value="TreeGrafter"/>
</dbReference>
<dbReference type="PANTHER" id="PTHR43716">
    <property type="entry name" value="D-2-HYDROXYGLUTARATE DEHYDROGENASE, MITOCHONDRIAL"/>
    <property type="match status" value="1"/>
</dbReference>
<proteinExistence type="predicted"/>
<evidence type="ECO:0000256" key="2">
    <source>
        <dbReference type="ARBA" id="ARBA00023002"/>
    </source>
</evidence>
<name>A0AAN7V1S1_9COLE</name>
<feature type="domain" description="FAD linked oxidase N-terminal" evidence="3">
    <location>
        <begin position="8"/>
        <end position="50"/>
    </location>
</feature>
<dbReference type="SUPFAM" id="SSF56176">
    <property type="entry name" value="FAD-binding/transporter-associated domain-like"/>
    <property type="match status" value="1"/>
</dbReference>
<dbReference type="EMBL" id="JAVRBK010000164">
    <property type="protein sequence ID" value="KAK5637751.1"/>
    <property type="molecule type" value="Genomic_DNA"/>
</dbReference>
<keyword evidence="5" id="KW-1185">Reference proteome</keyword>
<dbReference type="InterPro" id="IPR006094">
    <property type="entry name" value="Oxid_FAD_bind_N"/>
</dbReference>
<dbReference type="Proteomes" id="UP001329430">
    <property type="component" value="Unassembled WGS sequence"/>
</dbReference>
<evidence type="ECO:0000313" key="4">
    <source>
        <dbReference type="EMBL" id="KAK5637751.1"/>
    </source>
</evidence>
<dbReference type="AlphaFoldDB" id="A0AAN7V1S1"/>
<evidence type="ECO:0000313" key="5">
    <source>
        <dbReference type="Proteomes" id="UP001329430"/>
    </source>
</evidence>
<accession>A0AAN7V1S1</accession>
<dbReference type="PANTHER" id="PTHR43716:SF1">
    <property type="entry name" value="D-2-HYDROXYGLUTARATE DEHYDROGENASE, MITOCHONDRIAL"/>
    <property type="match status" value="1"/>
</dbReference>
<organism evidence="4 5">
    <name type="scientific">Pyrocoelia pectoralis</name>
    <dbReference type="NCBI Taxonomy" id="417401"/>
    <lineage>
        <taxon>Eukaryota</taxon>
        <taxon>Metazoa</taxon>
        <taxon>Ecdysozoa</taxon>
        <taxon>Arthropoda</taxon>
        <taxon>Hexapoda</taxon>
        <taxon>Insecta</taxon>
        <taxon>Pterygota</taxon>
        <taxon>Neoptera</taxon>
        <taxon>Endopterygota</taxon>
        <taxon>Coleoptera</taxon>
        <taxon>Polyphaga</taxon>
        <taxon>Elateriformia</taxon>
        <taxon>Elateroidea</taxon>
        <taxon>Lampyridae</taxon>
        <taxon>Lampyrinae</taxon>
        <taxon>Pyrocoelia</taxon>
    </lineage>
</organism>
<dbReference type="GO" id="GO:0050660">
    <property type="term" value="F:flavin adenine dinucleotide binding"/>
    <property type="evidence" value="ECO:0007669"/>
    <property type="project" value="InterPro"/>
</dbReference>
<comment type="cofactor">
    <cofactor evidence="1">
        <name>FAD</name>
        <dbReference type="ChEBI" id="CHEBI:57692"/>
    </cofactor>
</comment>
<dbReference type="Gene3D" id="3.30.43.10">
    <property type="entry name" value="Uridine Diphospho-n-acetylenolpyruvylglucosamine Reductase, domain 2"/>
    <property type="match status" value="1"/>
</dbReference>
<dbReference type="InterPro" id="IPR036318">
    <property type="entry name" value="FAD-bd_PCMH-like_sf"/>
</dbReference>
<evidence type="ECO:0000259" key="3">
    <source>
        <dbReference type="Pfam" id="PF01565"/>
    </source>
</evidence>
<dbReference type="InterPro" id="IPR016167">
    <property type="entry name" value="FAD-bd_PCMH_sub1"/>
</dbReference>
<protein>
    <recommendedName>
        <fullName evidence="3">FAD linked oxidase N-terminal domain-containing protein</fullName>
    </recommendedName>
</protein>
<reference evidence="4 5" key="1">
    <citation type="journal article" date="2024" name="Insects">
        <title>An Improved Chromosome-Level Genome Assembly of the Firefly Pyrocoelia pectoralis.</title>
        <authorList>
            <person name="Fu X."/>
            <person name="Meyer-Rochow V.B."/>
            <person name="Ballantyne L."/>
            <person name="Zhu X."/>
        </authorList>
    </citation>
    <scope>NUCLEOTIDE SEQUENCE [LARGE SCALE GENOMIC DNA]</scope>
    <source>
        <strain evidence="4">XCY_ONT2</strain>
    </source>
</reference>
<gene>
    <name evidence="4" type="ORF">RI129_000066</name>
</gene>
<dbReference type="InterPro" id="IPR051264">
    <property type="entry name" value="FAD-oxidored/transferase_4"/>
</dbReference>
<evidence type="ECO:0000256" key="1">
    <source>
        <dbReference type="ARBA" id="ARBA00001974"/>
    </source>
</evidence>